<evidence type="ECO:0000256" key="7">
    <source>
        <dbReference type="ARBA" id="ARBA00023053"/>
    </source>
</evidence>
<comment type="similarity">
    <text evidence="2 12">Belongs to the amiloride-sensitive sodium channel (TC 1.A.6) family.</text>
</comment>
<evidence type="ECO:0000256" key="2">
    <source>
        <dbReference type="ARBA" id="ARBA00007193"/>
    </source>
</evidence>
<keyword evidence="14" id="KW-1185">Reference proteome</keyword>
<evidence type="ECO:0000256" key="12">
    <source>
        <dbReference type="RuleBase" id="RU000679"/>
    </source>
</evidence>
<dbReference type="EnsemblMetazoa" id="SMAR004237-RA">
    <property type="protein sequence ID" value="SMAR004237-PA"/>
    <property type="gene ID" value="SMAR004237"/>
</dbReference>
<keyword evidence="9" id="KW-0472">Membrane</keyword>
<evidence type="ECO:0000256" key="8">
    <source>
        <dbReference type="ARBA" id="ARBA00023065"/>
    </source>
</evidence>
<evidence type="ECO:0000256" key="3">
    <source>
        <dbReference type="ARBA" id="ARBA00022448"/>
    </source>
</evidence>
<keyword evidence="6" id="KW-1133">Transmembrane helix</keyword>
<proteinExistence type="inferred from homology"/>
<dbReference type="PhylomeDB" id="T1ISZ8"/>
<keyword evidence="3 12" id="KW-0813">Transport</keyword>
<keyword evidence="8 12" id="KW-0406">Ion transport</keyword>
<evidence type="ECO:0000256" key="10">
    <source>
        <dbReference type="ARBA" id="ARBA00023201"/>
    </source>
</evidence>
<name>T1ISZ8_STRMM</name>
<dbReference type="EMBL" id="JH431451">
    <property type="status" value="NOT_ANNOTATED_CDS"/>
    <property type="molecule type" value="Genomic_DNA"/>
</dbReference>
<evidence type="ECO:0000313" key="13">
    <source>
        <dbReference type="EnsemblMetazoa" id="SMAR004237-PA"/>
    </source>
</evidence>
<evidence type="ECO:0000256" key="4">
    <source>
        <dbReference type="ARBA" id="ARBA00022461"/>
    </source>
</evidence>
<keyword evidence="5 12" id="KW-0812">Transmembrane</keyword>
<keyword evidence="4 12" id="KW-0894">Sodium channel</keyword>
<evidence type="ECO:0000256" key="6">
    <source>
        <dbReference type="ARBA" id="ARBA00022989"/>
    </source>
</evidence>
<dbReference type="GO" id="GO:0005272">
    <property type="term" value="F:sodium channel activity"/>
    <property type="evidence" value="ECO:0007669"/>
    <property type="project" value="UniProtKB-KW"/>
</dbReference>
<reference evidence="13" key="2">
    <citation type="submission" date="2015-02" db="UniProtKB">
        <authorList>
            <consortium name="EnsemblMetazoa"/>
        </authorList>
    </citation>
    <scope>IDENTIFICATION</scope>
</reference>
<dbReference type="Proteomes" id="UP000014500">
    <property type="component" value="Unassembled WGS sequence"/>
</dbReference>
<evidence type="ECO:0000256" key="11">
    <source>
        <dbReference type="ARBA" id="ARBA00023303"/>
    </source>
</evidence>
<keyword evidence="11 12" id="KW-0407">Ion channel</keyword>
<evidence type="ECO:0000313" key="14">
    <source>
        <dbReference type="Proteomes" id="UP000014500"/>
    </source>
</evidence>
<keyword evidence="10 12" id="KW-0739">Sodium transport</keyword>
<dbReference type="GO" id="GO:0016020">
    <property type="term" value="C:membrane"/>
    <property type="evidence" value="ECO:0007669"/>
    <property type="project" value="UniProtKB-SubCell"/>
</dbReference>
<dbReference type="InterPro" id="IPR001873">
    <property type="entry name" value="ENaC"/>
</dbReference>
<organism evidence="13 14">
    <name type="scientific">Strigamia maritima</name>
    <name type="common">European centipede</name>
    <name type="synonym">Geophilus maritimus</name>
    <dbReference type="NCBI Taxonomy" id="126957"/>
    <lineage>
        <taxon>Eukaryota</taxon>
        <taxon>Metazoa</taxon>
        <taxon>Ecdysozoa</taxon>
        <taxon>Arthropoda</taxon>
        <taxon>Myriapoda</taxon>
        <taxon>Chilopoda</taxon>
        <taxon>Pleurostigmophora</taxon>
        <taxon>Geophilomorpha</taxon>
        <taxon>Linotaeniidae</taxon>
        <taxon>Strigamia</taxon>
    </lineage>
</organism>
<dbReference type="Pfam" id="PF00858">
    <property type="entry name" value="ASC"/>
    <property type="match status" value="1"/>
</dbReference>
<accession>T1ISZ8</accession>
<dbReference type="HOGENOM" id="CLU_913918_0_0_1"/>
<evidence type="ECO:0000256" key="5">
    <source>
        <dbReference type="ARBA" id="ARBA00022692"/>
    </source>
</evidence>
<sequence>KTSADEYWREHLVVPLDSLSVYVACSELKSINCTEYGQKISVKAISLPSFWGTCLALSTNFTVPYRGPFTCLTIKHQRSKPGANDDFANRILDVKTTVSGIQNSALLFYVRSDLSLNINHQLFYTALTVLEGFETHFGMSMKKFNLFNAKSEPCLETNHFTDCFNDCLNQHVSQISTKCRMPFVRNETLPVCDASNANEAYLQTYKNYLNFNYHSCICHQDCISTTYSTTSNVIDKLRDNSTTILQIFFTDDSYEYTKSRQAYGFPVMISDMGGINLKCQLKGENYNNPDMDFGLRTSSDQGTSP</sequence>
<comment type="subcellular location">
    <subcellularLocation>
        <location evidence="1">Membrane</location>
        <topology evidence="1">Multi-pass membrane protein</topology>
    </subcellularLocation>
</comment>
<dbReference type="AlphaFoldDB" id="T1ISZ8"/>
<keyword evidence="7" id="KW-0915">Sodium</keyword>
<evidence type="ECO:0000256" key="1">
    <source>
        <dbReference type="ARBA" id="ARBA00004141"/>
    </source>
</evidence>
<evidence type="ECO:0000256" key="9">
    <source>
        <dbReference type="ARBA" id="ARBA00023136"/>
    </source>
</evidence>
<protein>
    <submittedName>
        <fullName evidence="13">Uncharacterized protein</fullName>
    </submittedName>
</protein>
<reference evidence="14" key="1">
    <citation type="submission" date="2011-05" db="EMBL/GenBank/DDBJ databases">
        <authorList>
            <person name="Richards S.R."/>
            <person name="Qu J."/>
            <person name="Jiang H."/>
            <person name="Jhangiani S.N."/>
            <person name="Agravi P."/>
            <person name="Goodspeed R."/>
            <person name="Gross S."/>
            <person name="Mandapat C."/>
            <person name="Jackson L."/>
            <person name="Mathew T."/>
            <person name="Pu L."/>
            <person name="Thornton R."/>
            <person name="Saada N."/>
            <person name="Wilczek-Boney K.B."/>
            <person name="Lee S."/>
            <person name="Kovar C."/>
            <person name="Wu Y."/>
            <person name="Scherer S.E."/>
            <person name="Worley K.C."/>
            <person name="Muzny D.M."/>
            <person name="Gibbs R."/>
        </authorList>
    </citation>
    <scope>NUCLEOTIDE SEQUENCE</scope>
    <source>
        <strain evidence="14">Brora</strain>
    </source>
</reference>